<dbReference type="Pfam" id="PF03798">
    <property type="entry name" value="TRAM_LAG1_CLN8"/>
    <property type="match status" value="1"/>
</dbReference>
<evidence type="ECO:0000256" key="7">
    <source>
        <dbReference type="SAM" id="Phobius"/>
    </source>
</evidence>
<feature type="transmembrane region" description="Helical" evidence="7">
    <location>
        <begin position="156"/>
        <end position="173"/>
    </location>
</feature>
<accession>A0A7S3CLY2</accession>
<dbReference type="GO" id="GO:0055091">
    <property type="term" value="P:phospholipid homeostasis"/>
    <property type="evidence" value="ECO:0007669"/>
    <property type="project" value="TreeGrafter"/>
</dbReference>
<dbReference type="GO" id="GO:0005886">
    <property type="term" value="C:plasma membrane"/>
    <property type="evidence" value="ECO:0007669"/>
    <property type="project" value="TreeGrafter"/>
</dbReference>
<feature type="transmembrane region" description="Helical" evidence="7">
    <location>
        <begin position="185"/>
        <end position="203"/>
    </location>
</feature>
<reference evidence="9" key="1">
    <citation type="submission" date="2021-01" db="EMBL/GenBank/DDBJ databases">
        <authorList>
            <person name="Corre E."/>
            <person name="Pelletier E."/>
            <person name="Niang G."/>
            <person name="Scheremetjew M."/>
            <person name="Finn R."/>
            <person name="Kale V."/>
            <person name="Holt S."/>
            <person name="Cochrane G."/>
            <person name="Meng A."/>
            <person name="Brown T."/>
            <person name="Cohen L."/>
        </authorList>
    </citation>
    <scope>NUCLEOTIDE SEQUENCE</scope>
    <source>
        <strain evidence="9">Ras09</strain>
    </source>
</reference>
<evidence type="ECO:0000256" key="2">
    <source>
        <dbReference type="ARBA" id="ARBA00022692"/>
    </source>
</evidence>
<sequence length="351" mass="40837">MPDGQQLISYFIGDKGLFTFGESLDANGTDFKHFRGDSRVFEQLPERFKSGSVFLEEGDLTTYATWYISSFLFFVFAFFFYKALFETVEFARYIEKKGNERNCFITTWTANTHHFIINYLVICSLLAPQCDLSTPFKFSYDEVCFFTVDTNGVRNIMFTCGYLTYDFFVLNIFHNLTDKTTRQMVWHHVVAVSGLFAAVYVGFSMSNIGNMALTCEVSTIFLNYRSMYKKEELNLPVPLVNQIIFFITFTIFRVINFPLVVLYQAYSVYMLFGKVDSLQKICLLLQFAQFIWMTWLNFHWYSLILKGLKKLLQANGLLAADPPKDKKTEDEHKKNQLKDKLIESEAKEGPK</sequence>
<dbReference type="GO" id="GO:0007009">
    <property type="term" value="P:plasma membrane organization"/>
    <property type="evidence" value="ECO:0007669"/>
    <property type="project" value="TreeGrafter"/>
</dbReference>
<dbReference type="PANTHER" id="PTHR13439">
    <property type="entry name" value="CT120 PROTEIN"/>
    <property type="match status" value="1"/>
</dbReference>
<dbReference type="AlphaFoldDB" id="A0A7S3CLY2"/>
<feature type="transmembrane region" description="Helical" evidence="7">
    <location>
        <begin position="281"/>
        <end position="301"/>
    </location>
</feature>
<dbReference type="GO" id="GO:0097035">
    <property type="term" value="P:regulation of membrane lipid distribution"/>
    <property type="evidence" value="ECO:0007669"/>
    <property type="project" value="TreeGrafter"/>
</dbReference>
<dbReference type="EMBL" id="HBIA01007205">
    <property type="protein sequence ID" value="CAE0231916.1"/>
    <property type="molecule type" value="Transcribed_RNA"/>
</dbReference>
<keyword evidence="3 7" id="KW-1133">Transmembrane helix</keyword>
<feature type="transmembrane region" description="Helical" evidence="7">
    <location>
        <begin position="243"/>
        <end position="269"/>
    </location>
</feature>
<dbReference type="InterPro" id="IPR006634">
    <property type="entry name" value="TLC-dom"/>
</dbReference>
<gene>
    <name evidence="9" type="ORF">SRAS04492_LOCUS3714</name>
</gene>
<protein>
    <recommendedName>
        <fullName evidence="8">TLC domain-containing protein</fullName>
    </recommendedName>
</protein>
<feature type="domain" description="TLC" evidence="8">
    <location>
        <begin position="105"/>
        <end position="313"/>
    </location>
</feature>
<evidence type="ECO:0000256" key="4">
    <source>
        <dbReference type="ARBA" id="ARBA00023136"/>
    </source>
</evidence>
<dbReference type="SMART" id="SM00724">
    <property type="entry name" value="TLC"/>
    <property type="match status" value="1"/>
</dbReference>
<dbReference type="InterPro" id="IPR050846">
    <property type="entry name" value="TLCD"/>
</dbReference>
<keyword evidence="4 5" id="KW-0472">Membrane</keyword>
<comment type="subcellular location">
    <subcellularLocation>
        <location evidence="1">Membrane</location>
        <topology evidence="1">Multi-pass membrane protein</topology>
    </subcellularLocation>
</comment>
<evidence type="ECO:0000256" key="1">
    <source>
        <dbReference type="ARBA" id="ARBA00004141"/>
    </source>
</evidence>
<organism evidence="9">
    <name type="scientific">Strombidium rassoulzadegani</name>
    <dbReference type="NCBI Taxonomy" id="1082188"/>
    <lineage>
        <taxon>Eukaryota</taxon>
        <taxon>Sar</taxon>
        <taxon>Alveolata</taxon>
        <taxon>Ciliophora</taxon>
        <taxon>Intramacronucleata</taxon>
        <taxon>Spirotrichea</taxon>
        <taxon>Oligotrichia</taxon>
        <taxon>Strombidiidae</taxon>
        <taxon>Strombidium</taxon>
    </lineage>
</organism>
<dbReference type="PROSITE" id="PS50922">
    <property type="entry name" value="TLC"/>
    <property type="match status" value="1"/>
</dbReference>
<dbReference type="PANTHER" id="PTHR13439:SF4">
    <property type="entry name" value="TLC DOMAIN-CONTAINING PROTEIN"/>
    <property type="match status" value="1"/>
</dbReference>
<keyword evidence="2 5" id="KW-0812">Transmembrane</keyword>
<feature type="region of interest" description="Disordered" evidence="6">
    <location>
        <begin position="320"/>
        <end position="351"/>
    </location>
</feature>
<evidence type="ECO:0000256" key="5">
    <source>
        <dbReference type="PROSITE-ProRule" id="PRU00205"/>
    </source>
</evidence>
<evidence type="ECO:0000256" key="3">
    <source>
        <dbReference type="ARBA" id="ARBA00022989"/>
    </source>
</evidence>
<proteinExistence type="predicted"/>
<feature type="compositionally biased region" description="Basic and acidic residues" evidence="6">
    <location>
        <begin position="322"/>
        <end position="351"/>
    </location>
</feature>
<evidence type="ECO:0000256" key="6">
    <source>
        <dbReference type="SAM" id="MobiDB-lite"/>
    </source>
</evidence>
<evidence type="ECO:0000259" key="8">
    <source>
        <dbReference type="PROSITE" id="PS50922"/>
    </source>
</evidence>
<feature type="transmembrane region" description="Helical" evidence="7">
    <location>
        <begin position="64"/>
        <end position="84"/>
    </location>
</feature>
<name>A0A7S3CLY2_9SPIT</name>
<dbReference type="GO" id="GO:0071709">
    <property type="term" value="P:membrane assembly"/>
    <property type="evidence" value="ECO:0007669"/>
    <property type="project" value="TreeGrafter"/>
</dbReference>
<evidence type="ECO:0000313" key="9">
    <source>
        <dbReference type="EMBL" id="CAE0231916.1"/>
    </source>
</evidence>
<feature type="transmembrane region" description="Helical" evidence="7">
    <location>
        <begin position="105"/>
        <end position="127"/>
    </location>
</feature>